<name>A0A8X6S218_TRICX</name>
<dbReference type="GO" id="GO:0003676">
    <property type="term" value="F:nucleic acid binding"/>
    <property type="evidence" value="ECO:0007669"/>
    <property type="project" value="InterPro"/>
</dbReference>
<comment type="caution">
    <text evidence="1">The sequence shown here is derived from an EMBL/GenBank/DDBJ whole genome shotgun (WGS) entry which is preliminary data.</text>
</comment>
<gene>
    <name evidence="1" type="primary">X975_00286</name>
    <name evidence="1" type="ORF">TNCV_980451</name>
</gene>
<reference evidence="1" key="1">
    <citation type="submission" date="2020-08" db="EMBL/GenBank/DDBJ databases">
        <title>Multicomponent nature underlies the extraordinary mechanical properties of spider dragline silk.</title>
        <authorList>
            <person name="Kono N."/>
            <person name="Nakamura H."/>
            <person name="Mori M."/>
            <person name="Yoshida Y."/>
            <person name="Ohtoshi R."/>
            <person name="Malay A.D."/>
            <person name="Moran D.A.P."/>
            <person name="Tomita M."/>
            <person name="Numata K."/>
            <person name="Arakawa K."/>
        </authorList>
    </citation>
    <scope>NUCLEOTIDE SEQUENCE</scope>
</reference>
<proteinExistence type="predicted"/>
<sequence>MEAGWSTRQVARQLGRYNSVVMRCWDQWIREMSFTRRPGSGRPRFTMPITHPLTHTHRRLCLKWCRARGCLTAAEWNQVVCSDEFRFNLSSDDNRIRVWRPHGERFNPAFAVQ</sequence>
<dbReference type="EMBL" id="BMAU01021234">
    <property type="protein sequence ID" value="GFY03040.1"/>
    <property type="molecule type" value="Genomic_DNA"/>
</dbReference>
<dbReference type="Gene3D" id="3.30.420.10">
    <property type="entry name" value="Ribonuclease H-like superfamily/Ribonuclease H"/>
    <property type="match status" value="1"/>
</dbReference>
<keyword evidence="2" id="KW-1185">Reference proteome</keyword>
<dbReference type="AlphaFoldDB" id="A0A8X6S218"/>
<protein>
    <submittedName>
        <fullName evidence="1">Transposable element Tcb2 transposase</fullName>
    </submittedName>
</protein>
<evidence type="ECO:0000313" key="1">
    <source>
        <dbReference type="EMBL" id="GFY03040.1"/>
    </source>
</evidence>
<evidence type="ECO:0000313" key="2">
    <source>
        <dbReference type="Proteomes" id="UP000887159"/>
    </source>
</evidence>
<accession>A0A8X6S218</accession>
<dbReference type="Proteomes" id="UP000887159">
    <property type="component" value="Unassembled WGS sequence"/>
</dbReference>
<dbReference type="InterPro" id="IPR036397">
    <property type="entry name" value="RNaseH_sf"/>
</dbReference>
<organism evidence="1 2">
    <name type="scientific">Trichonephila clavipes</name>
    <name type="common">Golden silk orbweaver</name>
    <name type="synonym">Nephila clavipes</name>
    <dbReference type="NCBI Taxonomy" id="2585209"/>
    <lineage>
        <taxon>Eukaryota</taxon>
        <taxon>Metazoa</taxon>
        <taxon>Ecdysozoa</taxon>
        <taxon>Arthropoda</taxon>
        <taxon>Chelicerata</taxon>
        <taxon>Arachnida</taxon>
        <taxon>Araneae</taxon>
        <taxon>Araneomorphae</taxon>
        <taxon>Entelegynae</taxon>
        <taxon>Araneoidea</taxon>
        <taxon>Nephilidae</taxon>
        <taxon>Trichonephila</taxon>
    </lineage>
</organism>